<keyword evidence="4 8" id="KW-0378">Hydrolase</keyword>
<dbReference type="STRING" id="945553.A0A0D2KJM4"/>
<comment type="function">
    <text evidence="7 8">Catalyzes the hydrolytic deamination of guanine, producing xanthine and ammonia.</text>
</comment>
<dbReference type="Pfam" id="PF01979">
    <property type="entry name" value="Amidohydro_1"/>
    <property type="match status" value="1"/>
</dbReference>
<dbReference type="EC" id="3.5.4.3" evidence="8"/>
<name>A0A0D2KJM4_HYPSF</name>
<evidence type="ECO:0000256" key="2">
    <source>
        <dbReference type="ARBA" id="ARBA00006745"/>
    </source>
</evidence>
<evidence type="ECO:0000256" key="4">
    <source>
        <dbReference type="ARBA" id="ARBA00022801"/>
    </source>
</evidence>
<accession>A0A0D2KJM4</accession>
<sequence>MSSVVYYGAVVNPTSLTSYSTLPRCLLSVDTAGTIEWIVETVESHELQDVLATKGLVDVHVVEIPDGMFIMPGFIDTHTHAPQVPNIGTGGQYELLGWLEHITFPMEAKFADSEFARKAYTSVVRRIIDSGTTTCCYYGTVHLEGTKILADIVHSFGQRAFVGKCNMNRESPPNYIEPSVAISVQKTQDLITYIRTLSKSSIPTQEPLVQPIITPRFAITCTDDLLEALGELAAAEPTVRIQTHIAENRSEIEFTRSLFPFAPHYAGVYDHFKLLRKNTILAHAVHMSNEELDVVKTRQSGISHCPTSNFNLNSGVAPVGEYLDRGIKVGLGTDVSGGFSISILNAIQNASIASKVCAFQHPGHTTASSPSTFANKPLTVATLLYLATMGGAAVCDLDNQIGSFARGKSFDALFINVSNAAGNPSLWGLINGAPLPPTTEERKVLLDGWLERFFFCGDDRNIDKVYIQGRLVGGRSFQAKN</sequence>
<dbReference type="Gene3D" id="2.30.40.10">
    <property type="entry name" value="Urease, subunit C, domain 1"/>
    <property type="match status" value="1"/>
</dbReference>
<dbReference type="FunFam" id="3.20.20.140:FF:000022">
    <property type="entry name" value="Guanine deaminase"/>
    <property type="match status" value="1"/>
</dbReference>
<keyword evidence="3 8" id="KW-0479">Metal-binding</keyword>
<evidence type="ECO:0000256" key="8">
    <source>
        <dbReference type="RuleBase" id="RU366009"/>
    </source>
</evidence>
<dbReference type="GO" id="GO:0005829">
    <property type="term" value="C:cytosol"/>
    <property type="evidence" value="ECO:0007669"/>
    <property type="project" value="TreeGrafter"/>
</dbReference>
<proteinExistence type="inferred from homology"/>
<dbReference type="OMA" id="HGVHLCD"/>
<dbReference type="PANTHER" id="PTHR11271">
    <property type="entry name" value="GUANINE DEAMINASE"/>
    <property type="match status" value="1"/>
</dbReference>
<keyword evidence="11" id="KW-1185">Reference proteome</keyword>
<protein>
    <recommendedName>
        <fullName evidence="8">Guanine deaminase</fullName>
        <shortName evidence="8">Guanase</shortName>
        <ecNumber evidence="8">3.5.4.3</ecNumber>
    </recommendedName>
    <alternativeName>
        <fullName evidence="8">Guanine aminohydrolase</fullName>
    </alternativeName>
</protein>
<dbReference type="GO" id="GO:0008892">
    <property type="term" value="F:guanine deaminase activity"/>
    <property type="evidence" value="ECO:0007669"/>
    <property type="project" value="UniProtKB-UniRule"/>
</dbReference>
<evidence type="ECO:0000313" key="11">
    <source>
        <dbReference type="Proteomes" id="UP000054270"/>
    </source>
</evidence>
<dbReference type="OrthoDB" id="194468at2759"/>
<evidence type="ECO:0000256" key="5">
    <source>
        <dbReference type="ARBA" id="ARBA00022833"/>
    </source>
</evidence>
<keyword evidence="5 8" id="KW-0862">Zinc</keyword>
<dbReference type="GO" id="GO:0006147">
    <property type="term" value="P:guanine catabolic process"/>
    <property type="evidence" value="ECO:0007669"/>
    <property type="project" value="UniProtKB-UniRule"/>
</dbReference>
<dbReference type="NCBIfam" id="TIGR02967">
    <property type="entry name" value="guan_deamin"/>
    <property type="match status" value="1"/>
</dbReference>
<dbReference type="InterPro" id="IPR032466">
    <property type="entry name" value="Metal_Hydrolase"/>
</dbReference>
<dbReference type="InterPro" id="IPR011059">
    <property type="entry name" value="Metal-dep_hydrolase_composite"/>
</dbReference>
<dbReference type="GO" id="GO:0008270">
    <property type="term" value="F:zinc ion binding"/>
    <property type="evidence" value="ECO:0007669"/>
    <property type="project" value="UniProtKB-UniRule"/>
</dbReference>
<organism evidence="10 11">
    <name type="scientific">Hypholoma sublateritium (strain FD-334 SS-4)</name>
    <dbReference type="NCBI Taxonomy" id="945553"/>
    <lineage>
        <taxon>Eukaryota</taxon>
        <taxon>Fungi</taxon>
        <taxon>Dikarya</taxon>
        <taxon>Basidiomycota</taxon>
        <taxon>Agaricomycotina</taxon>
        <taxon>Agaricomycetes</taxon>
        <taxon>Agaricomycetidae</taxon>
        <taxon>Agaricales</taxon>
        <taxon>Agaricineae</taxon>
        <taxon>Strophariaceae</taxon>
        <taxon>Hypholoma</taxon>
    </lineage>
</organism>
<dbReference type="InterPro" id="IPR014311">
    <property type="entry name" value="Guanine_deaminase"/>
</dbReference>
<dbReference type="InterPro" id="IPR051607">
    <property type="entry name" value="Metallo-dep_hydrolases"/>
</dbReference>
<comment type="catalytic activity">
    <reaction evidence="6 8">
        <text>guanine + H2O + H(+) = xanthine + NH4(+)</text>
        <dbReference type="Rhea" id="RHEA:14665"/>
        <dbReference type="ChEBI" id="CHEBI:15377"/>
        <dbReference type="ChEBI" id="CHEBI:15378"/>
        <dbReference type="ChEBI" id="CHEBI:16235"/>
        <dbReference type="ChEBI" id="CHEBI:17712"/>
        <dbReference type="ChEBI" id="CHEBI:28938"/>
        <dbReference type="EC" id="3.5.4.3"/>
    </reaction>
</comment>
<evidence type="ECO:0000259" key="9">
    <source>
        <dbReference type="Pfam" id="PF01979"/>
    </source>
</evidence>
<dbReference type="PANTHER" id="PTHR11271:SF6">
    <property type="entry name" value="GUANINE DEAMINASE"/>
    <property type="match status" value="1"/>
</dbReference>
<dbReference type="UniPathway" id="UPA00603">
    <property type="reaction ID" value="UER00660"/>
</dbReference>
<dbReference type="Gene3D" id="3.20.20.140">
    <property type="entry name" value="Metal-dependent hydrolases"/>
    <property type="match status" value="1"/>
</dbReference>
<gene>
    <name evidence="10" type="ORF">HYPSUDRAFT_149895</name>
</gene>
<feature type="domain" description="Amidohydrolase-related" evidence="9">
    <location>
        <begin position="69"/>
        <end position="472"/>
    </location>
</feature>
<dbReference type="EMBL" id="KN817664">
    <property type="protein sequence ID" value="KJA14832.1"/>
    <property type="molecule type" value="Genomic_DNA"/>
</dbReference>
<dbReference type="AlphaFoldDB" id="A0A0D2KJM4"/>
<comment type="similarity">
    <text evidence="2 8">Belongs to the metallo-dependent hydrolases superfamily. ATZ/TRZ family.</text>
</comment>
<comment type="cofactor">
    <cofactor evidence="8">
        <name>Zn(2+)</name>
        <dbReference type="ChEBI" id="CHEBI:29105"/>
    </cofactor>
    <text evidence="8">Binds 1 zinc ion per subunit.</text>
</comment>
<comment type="pathway">
    <text evidence="1 8">Purine metabolism; guanine degradation; xanthine from guanine: step 1/1.</text>
</comment>
<evidence type="ECO:0000256" key="1">
    <source>
        <dbReference type="ARBA" id="ARBA00004984"/>
    </source>
</evidence>
<evidence type="ECO:0000256" key="3">
    <source>
        <dbReference type="ARBA" id="ARBA00022723"/>
    </source>
</evidence>
<evidence type="ECO:0000256" key="6">
    <source>
        <dbReference type="ARBA" id="ARBA00051148"/>
    </source>
</evidence>
<evidence type="ECO:0000313" key="10">
    <source>
        <dbReference type="EMBL" id="KJA14832.1"/>
    </source>
</evidence>
<dbReference type="InterPro" id="IPR006680">
    <property type="entry name" value="Amidohydro-rel"/>
</dbReference>
<reference evidence="11" key="1">
    <citation type="submission" date="2014-04" db="EMBL/GenBank/DDBJ databases">
        <title>Evolutionary Origins and Diversification of the Mycorrhizal Mutualists.</title>
        <authorList>
            <consortium name="DOE Joint Genome Institute"/>
            <consortium name="Mycorrhizal Genomics Consortium"/>
            <person name="Kohler A."/>
            <person name="Kuo A."/>
            <person name="Nagy L.G."/>
            <person name="Floudas D."/>
            <person name="Copeland A."/>
            <person name="Barry K.W."/>
            <person name="Cichocki N."/>
            <person name="Veneault-Fourrey C."/>
            <person name="LaButti K."/>
            <person name="Lindquist E.A."/>
            <person name="Lipzen A."/>
            <person name="Lundell T."/>
            <person name="Morin E."/>
            <person name="Murat C."/>
            <person name="Riley R."/>
            <person name="Ohm R."/>
            <person name="Sun H."/>
            <person name="Tunlid A."/>
            <person name="Henrissat B."/>
            <person name="Grigoriev I.V."/>
            <person name="Hibbett D.S."/>
            <person name="Martin F."/>
        </authorList>
    </citation>
    <scope>NUCLEOTIDE SEQUENCE [LARGE SCALE GENOMIC DNA]</scope>
    <source>
        <strain evidence="11">FD-334 SS-4</strain>
    </source>
</reference>
<dbReference type="Proteomes" id="UP000054270">
    <property type="component" value="Unassembled WGS sequence"/>
</dbReference>
<dbReference type="SUPFAM" id="SSF51556">
    <property type="entry name" value="Metallo-dependent hydrolases"/>
    <property type="match status" value="1"/>
</dbReference>
<evidence type="ECO:0000256" key="7">
    <source>
        <dbReference type="ARBA" id="ARBA00056079"/>
    </source>
</evidence>